<proteinExistence type="predicted"/>
<accession>A0ACC2L9S0</accession>
<dbReference type="Proteomes" id="UP001234297">
    <property type="component" value="Chromosome 7"/>
</dbReference>
<evidence type="ECO:0000313" key="2">
    <source>
        <dbReference type="Proteomes" id="UP001234297"/>
    </source>
</evidence>
<name>A0ACC2L9S0_PERAE</name>
<sequence>MRSKRLCDSERNAGASRPYKTEPRSSGRSFVILGGSLKLDATLAPKGVSRTPRTKEALSEDLRIRFRLRRDSGKSGLENKSRGVLIRFRMKQFD</sequence>
<comment type="caution">
    <text evidence="1">The sequence shown here is derived from an EMBL/GenBank/DDBJ whole genome shotgun (WGS) entry which is preliminary data.</text>
</comment>
<organism evidence="1 2">
    <name type="scientific">Persea americana</name>
    <name type="common">Avocado</name>
    <dbReference type="NCBI Taxonomy" id="3435"/>
    <lineage>
        <taxon>Eukaryota</taxon>
        <taxon>Viridiplantae</taxon>
        <taxon>Streptophyta</taxon>
        <taxon>Embryophyta</taxon>
        <taxon>Tracheophyta</taxon>
        <taxon>Spermatophyta</taxon>
        <taxon>Magnoliopsida</taxon>
        <taxon>Magnoliidae</taxon>
        <taxon>Laurales</taxon>
        <taxon>Lauraceae</taxon>
        <taxon>Persea</taxon>
    </lineage>
</organism>
<protein>
    <submittedName>
        <fullName evidence="1">Uncharacterized protein</fullName>
    </submittedName>
</protein>
<dbReference type="EMBL" id="CM056815">
    <property type="protein sequence ID" value="KAJ8630180.1"/>
    <property type="molecule type" value="Genomic_DNA"/>
</dbReference>
<keyword evidence="2" id="KW-1185">Reference proteome</keyword>
<evidence type="ECO:0000313" key="1">
    <source>
        <dbReference type="EMBL" id="KAJ8630180.1"/>
    </source>
</evidence>
<gene>
    <name evidence="1" type="ORF">MRB53_023503</name>
</gene>
<reference evidence="1 2" key="1">
    <citation type="journal article" date="2022" name="Hortic Res">
        <title>A haplotype resolved chromosomal level avocado genome allows analysis of novel avocado genes.</title>
        <authorList>
            <person name="Nath O."/>
            <person name="Fletcher S.J."/>
            <person name="Hayward A."/>
            <person name="Shaw L.M."/>
            <person name="Masouleh A.K."/>
            <person name="Furtado A."/>
            <person name="Henry R.J."/>
            <person name="Mitter N."/>
        </authorList>
    </citation>
    <scope>NUCLEOTIDE SEQUENCE [LARGE SCALE GENOMIC DNA]</scope>
    <source>
        <strain evidence="2">cv. Hass</strain>
    </source>
</reference>